<organism evidence="11 12">
    <name type="scientific">Ladona fulva</name>
    <name type="common">Scarce chaser dragonfly</name>
    <name type="synonym">Libellula fulva</name>
    <dbReference type="NCBI Taxonomy" id="123851"/>
    <lineage>
        <taxon>Eukaryota</taxon>
        <taxon>Metazoa</taxon>
        <taxon>Ecdysozoa</taxon>
        <taxon>Arthropoda</taxon>
        <taxon>Hexapoda</taxon>
        <taxon>Insecta</taxon>
        <taxon>Pterygota</taxon>
        <taxon>Palaeoptera</taxon>
        <taxon>Odonata</taxon>
        <taxon>Epiprocta</taxon>
        <taxon>Anisoptera</taxon>
        <taxon>Libelluloidea</taxon>
        <taxon>Libellulidae</taxon>
        <taxon>Ladona</taxon>
    </lineage>
</organism>
<dbReference type="EMBL" id="KZ308747">
    <property type="protein sequence ID" value="KAG8233802.1"/>
    <property type="molecule type" value="Genomic_DNA"/>
</dbReference>
<dbReference type="GO" id="GO:0003939">
    <property type="term" value="F:L-iditol 2-dehydrogenase (NAD+) activity"/>
    <property type="evidence" value="ECO:0007669"/>
    <property type="project" value="TreeGrafter"/>
</dbReference>
<dbReference type="OrthoDB" id="1879366at2759"/>
<accession>A0A8K0KG13</accession>
<evidence type="ECO:0000313" key="12">
    <source>
        <dbReference type="Proteomes" id="UP000792457"/>
    </source>
</evidence>
<comment type="cofactor">
    <cofactor evidence="1 9">
        <name>Zn(2+)</name>
        <dbReference type="ChEBI" id="CHEBI:29105"/>
    </cofactor>
</comment>
<comment type="caution">
    <text evidence="11">The sequence shown here is derived from an EMBL/GenBank/DDBJ whole genome shotgun (WGS) entry which is preliminary data.</text>
</comment>
<keyword evidence="12" id="KW-1185">Reference proteome</keyword>
<keyword evidence="5" id="KW-0560">Oxidoreductase</keyword>
<dbReference type="PROSITE" id="PS00059">
    <property type="entry name" value="ADH_ZINC"/>
    <property type="match status" value="1"/>
</dbReference>
<protein>
    <recommendedName>
        <fullName evidence="7">Sorbitol dehydrogenase</fullName>
    </recommendedName>
    <alternativeName>
        <fullName evidence="8">Polyol dehydrogenase</fullName>
    </alternativeName>
</protein>
<dbReference type="AlphaFoldDB" id="A0A8K0KG13"/>
<sequence length="352" mass="37656">MDDNLTAILYKVNDLRLENRPIPEPKDDEVLLEMHCVGICGSDVHYLVRGAIGDFVVKEPMIMGHEASGVVKKLGKNVTNLKPGDRVAIEPGVPCRKCDFCKGGKYNLCPDIIFCATPPCHGNLARYYTHAADFCFKLPDHVSMEEGALLEPLSVGVHACRQANVTLGSTILVTGAGPIGLVSVIAAKAMGASKVIITDMVPYRLELAKSIGADGVLLIEKNDSEKALVEKVTSAFGGSPTVCIECSGAESCIRLSILAVKSGGTIVLVGLGPPEVKVPLVNACTREVEIKGVFRYANDYPLALELVASGKVDVKKLITHNYKLEETLQAYETAKTGQGNPVKVMIHCNKGK</sequence>
<dbReference type="InterPro" id="IPR020843">
    <property type="entry name" value="ER"/>
</dbReference>
<evidence type="ECO:0000256" key="2">
    <source>
        <dbReference type="ARBA" id="ARBA00008072"/>
    </source>
</evidence>
<name>A0A8K0KG13_LADFU</name>
<dbReference type="InterPro" id="IPR036291">
    <property type="entry name" value="NAD(P)-bd_dom_sf"/>
</dbReference>
<dbReference type="Proteomes" id="UP000792457">
    <property type="component" value="Unassembled WGS sequence"/>
</dbReference>
<reference evidence="11" key="1">
    <citation type="submission" date="2013-04" db="EMBL/GenBank/DDBJ databases">
        <authorList>
            <person name="Qu J."/>
            <person name="Murali S.C."/>
            <person name="Bandaranaike D."/>
            <person name="Bellair M."/>
            <person name="Blankenburg K."/>
            <person name="Chao H."/>
            <person name="Dinh H."/>
            <person name="Doddapaneni H."/>
            <person name="Downs B."/>
            <person name="Dugan-Rocha S."/>
            <person name="Elkadiri S."/>
            <person name="Gnanaolivu R.D."/>
            <person name="Hernandez B."/>
            <person name="Javaid M."/>
            <person name="Jayaseelan J.C."/>
            <person name="Lee S."/>
            <person name="Li M."/>
            <person name="Ming W."/>
            <person name="Munidasa M."/>
            <person name="Muniz J."/>
            <person name="Nguyen L."/>
            <person name="Ongeri F."/>
            <person name="Osuji N."/>
            <person name="Pu L.-L."/>
            <person name="Puazo M."/>
            <person name="Qu C."/>
            <person name="Quiroz J."/>
            <person name="Raj R."/>
            <person name="Weissenberger G."/>
            <person name="Xin Y."/>
            <person name="Zou X."/>
            <person name="Han Y."/>
            <person name="Richards S."/>
            <person name="Worley K."/>
            <person name="Muzny D."/>
            <person name="Gibbs R."/>
        </authorList>
    </citation>
    <scope>NUCLEOTIDE SEQUENCE</scope>
    <source>
        <strain evidence="11">Sampled in the wild</strain>
    </source>
</reference>
<comment type="similarity">
    <text evidence="2 9">Belongs to the zinc-containing alcohol dehydrogenase family.</text>
</comment>
<evidence type="ECO:0000256" key="7">
    <source>
        <dbReference type="ARBA" id="ARBA00026132"/>
    </source>
</evidence>
<keyword evidence="4 9" id="KW-0862">Zinc</keyword>
<dbReference type="SUPFAM" id="SSF50129">
    <property type="entry name" value="GroES-like"/>
    <property type="match status" value="1"/>
</dbReference>
<dbReference type="InterPro" id="IPR013149">
    <property type="entry name" value="ADH-like_C"/>
</dbReference>
<evidence type="ECO:0000259" key="10">
    <source>
        <dbReference type="SMART" id="SM00829"/>
    </source>
</evidence>
<dbReference type="PANTHER" id="PTHR43161">
    <property type="entry name" value="SORBITOL DEHYDROGENASE"/>
    <property type="match status" value="1"/>
</dbReference>
<gene>
    <name evidence="11" type="ORF">J437_LFUL008022</name>
</gene>
<dbReference type="CDD" id="cd05285">
    <property type="entry name" value="sorbitol_DH"/>
    <property type="match status" value="1"/>
</dbReference>
<dbReference type="PANTHER" id="PTHR43161:SF9">
    <property type="entry name" value="SORBITOL DEHYDROGENASE"/>
    <property type="match status" value="1"/>
</dbReference>
<evidence type="ECO:0000256" key="5">
    <source>
        <dbReference type="ARBA" id="ARBA00023002"/>
    </source>
</evidence>
<dbReference type="SMART" id="SM00829">
    <property type="entry name" value="PKS_ER"/>
    <property type="match status" value="1"/>
</dbReference>
<evidence type="ECO:0000256" key="3">
    <source>
        <dbReference type="ARBA" id="ARBA00022723"/>
    </source>
</evidence>
<dbReference type="GO" id="GO:0006062">
    <property type="term" value="P:sorbitol catabolic process"/>
    <property type="evidence" value="ECO:0007669"/>
    <property type="project" value="TreeGrafter"/>
</dbReference>
<dbReference type="SUPFAM" id="SSF51735">
    <property type="entry name" value="NAD(P)-binding Rossmann-fold domains"/>
    <property type="match status" value="1"/>
</dbReference>
<dbReference type="Pfam" id="PF08240">
    <property type="entry name" value="ADH_N"/>
    <property type="match status" value="1"/>
</dbReference>
<proteinExistence type="inferred from homology"/>
<feature type="domain" description="Enoyl reductase (ER)" evidence="10">
    <location>
        <begin position="11"/>
        <end position="346"/>
    </location>
</feature>
<dbReference type="Pfam" id="PF00107">
    <property type="entry name" value="ADH_zinc_N"/>
    <property type="match status" value="1"/>
</dbReference>
<evidence type="ECO:0000256" key="8">
    <source>
        <dbReference type="ARBA" id="ARBA00032485"/>
    </source>
</evidence>
<dbReference type="InterPro" id="IPR011032">
    <property type="entry name" value="GroES-like_sf"/>
</dbReference>
<evidence type="ECO:0000256" key="4">
    <source>
        <dbReference type="ARBA" id="ARBA00022833"/>
    </source>
</evidence>
<evidence type="ECO:0000256" key="9">
    <source>
        <dbReference type="RuleBase" id="RU361277"/>
    </source>
</evidence>
<evidence type="ECO:0000256" key="6">
    <source>
        <dbReference type="ARBA" id="ARBA00023027"/>
    </source>
</evidence>
<evidence type="ECO:0000256" key="1">
    <source>
        <dbReference type="ARBA" id="ARBA00001947"/>
    </source>
</evidence>
<dbReference type="InterPro" id="IPR002328">
    <property type="entry name" value="ADH_Zn_CS"/>
</dbReference>
<dbReference type="Gene3D" id="3.40.50.720">
    <property type="entry name" value="NAD(P)-binding Rossmann-like Domain"/>
    <property type="match status" value="1"/>
</dbReference>
<dbReference type="FunFam" id="3.40.50.720:FF:000068">
    <property type="entry name" value="Sorbitol dehydrogenase"/>
    <property type="match status" value="1"/>
</dbReference>
<dbReference type="InterPro" id="IPR013154">
    <property type="entry name" value="ADH-like_N"/>
</dbReference>
<evidence type="ECO:0000313" key="11">
    <source>
        <dbReference type="EMBL" id="KAG8233802.1"/>
    </source>
</evidence>
<keyword evidence="3 9" id="KW-0479">Metal-binding</keyword>
<keyword evidence="6" id="KW-0520">NAD</keyword>
<dbReference type="GO" id="GO:0008270">
    <property type="term" value="F:zinc ion binding"/>
    <property type="evidence" value="ECO:0007669"/>
    <property type="project" value="InterPro"/>
</dbReference>
<dbReference type="Gene3D" id="3.90.180.10">
    <property type="entry name" value="Medium-chain alcohol dehydrogenases, catalytic domain"/>
    <property type="match status" value="1"/>
</dbReference>
<reference evidence="11" key="2">
    <citation type="submission" date="2017-10" db="EMBL/GenBank/DDBJ databases">
        <title>Ladona fulva Genome sequencing and assembly.</title>
        <authorList>
            <person name="Murali S."/>
            <person name="Richards S."/>
            <person name="Bandaranaike D."/>
            <person name="Bellair M."/>
            <person name="Blankenburg K."/>
            <person name="Chao H."/>
            <person name="Dinh H."/>
            <person name="Doddapaneni H."/>
            <person name="Dugan-Rocha S."/>
            <person name="Elkadiri S."/>
            <person name="Gnanaolivu R."/>
            <person name="Hernandez B."/>
            <person name="Skinner E."/>
            <person name="Javaid M."/>
            <person name="Lee S."/>
            <person name="Li M."/>
            <person name="Ming W."/>
            <person name="Munidasa M."/>
            <person name="Muniz J."/>
            <person name="Nguyen L."/>
            <person name="Hughes D."/>
            <person name="Osuji N."/>
            <person name="Pu L.-L."/>
            <person name="Puazo M."/>
            <person name="Qu C."/>
            <person name="Quiroz J."/>
            <person name="Raj R."/>
            <person name="Weissenberger G."/>
            <person name="Xin Y."/>
            <person name="Zou X."/>
            <person name="Han Y."/>
            <person name="Worley K."/>
            <person name="Muzny D."/>
            <person name="Gibbs R."/>
        </authorList>
    </citation>
    <scope>NUCLEOTIDE SEQUENCE</scope>
    <source>
        <strain evidence="11">Sampled in the wild</strain>
    </source>
</reference>
<dbReference type="InterPro" id="IPR045306">
    <property type="entry name" value="SDH-like"/>
</dbReference>